<dbReference type="InterPro" id="IPR050441">
    <property type="entry name" value="RBM"/>
</dbReference>
<dbReference type="GO" id="GO:0003723">
    <property type="term" value="F:RNA binding"/>
    <property type="evidence" value="ECO:0007669"/>
    <property type="project" value="UniProtKB-UniRule"/>
</dbReference>
<evidence type="ECO:0000313" key="5">
    <source>
        <dbReference type="Proteomes" id="UP000053201"/>
    </source>
</evidence>
<dbReference type="OrthoDB" id="439808at2759"/>
<dbReference type="CDD" id="cd00590">
    <property type="entry name" value="RRM_SF"/>
    <property type="match status" value="1"/>
</dbReference>
<dbReference type="InterPro" id="IPR012677">
    <property type="entry name" value="Nucleotide-bd_a/b_plait_sf"/>
</dbReference>
<dbReference type="InterPro" id="IPR035979">
    <property type="entry name" value="RBD_domain_sf"/>
</dbReference>
<feature type="compositionally biased region" description="Pro residues" evidence="2">
    <location>
        <begin position="10"/>
        <end position="25"/>
    </location>
</feature>
<dbReference type="GeneID" id="27687403"/>
<evidence type="ECO:0000259" key="3">
    <source>
        <dbReference type="PROSITE" id="PS50102"/>
    </source>
</evidence>
<dbReference type="InterPro" id="IPR000504">
    <property type="entry name" value="RRM_dom"/>
</dbReference>
<dbReference type="SMART" id="SM00360">
    <property type="entry name" value="RRM"/>
    <property type="match status" value="1"/>
</dbReference>
<feature type="region of interest" description="Disordered" evidence="2">
    <location>
        <begin position="1"/>
        <end position="145"/>
    </location>
</feature>
<accession>A0A0L0HI68</accession>
<evidence type="ECO:0000256" key="2">
    <source>
        <dbReference type="SAM" id="MobiDB-lite"/>
    </source>
</evidence>
<dbReference type="OMA" id="LEWNTPN"/>
<protein>
    <recommendedName>
        <fullName evidence="3">RRM domain-containing protein</fullName>
    </recommendedName>
</protein>
<keyword evidence="5" id="KW-1185">Reference proteome</keyword>
<dbReference type="PANTHER" id="PTHR48034">
    <property type="entry name" value="TRANSFORMER-2 SEX-DETERMINING PROTEIN-RELATED"/>
    <property type="match status" value="1"/>
</dbReference>
<name>A0A0L0HI68_SPIPD</name>
<proteinExistence type="predicted"/>
<evidence type="ECO:0000256" key="1">
    <source>
        <dbReference type="PROSITE-ProRule" id="PRU00176"/>
    </source>
</evidence>
<sequence length="290" mass="32400">MMAYSGNSAPIPPAGDAPPPPPAPYGAPRGNRDRSRSPGARRRSMSPRGGRRSPSPRGGRPHPQYYDSRGPAPYDGRGYEPPYERGYGGYDRGYEGRGGYPPRGSYGGYGGRYEEGYGGRYGGGGGGYRRRSPPPRRRYEVIKGNDEQRQTTSCLYVGNLPYSFREEDVQDLFDRYGRLRSVSVPFDRFTGRNKGFAFVAYEDRRDAEDAKNKYDGFLVEGRRLKIDWDIGLDKKDEIKSTTRPARGAPGDDFGRDRPRSPPPAPAAGRRSPQYSPYRRRSPSPFGARHP</sequence>
<dbReference type="Proteomes" id="UP000053201">
    <property type="component" value="Unassembled WGS sequence"/>
</dbReference>
<reference evidence="4 5" key="1">
    <citation type="submission" date="2009-08" db="EMBL/GenBank/DDBJ databases">
        <title>The Genome Sequence of Spizellomyces punctatus strain DAOM BR117.</title>
        <authorList>
            <consortium name="The Broad Institute Genome Sequencing Platform"/>
            <person name="Russ C."/>
            <person name="Cuomo C."/>
            <person name="Shea T."/>
            <person name="Young S.K."/>
            <person name="Zeng Q."/>
            <person name="Koehrsen M."/>
            <person name="Haas B."/>
            <person name="Borodovsky M."/>
            <person name="Guigo R."/>
            <person name="Alvarado L."/>
            <person name="Berlin A."/>
            <person name="Bochicchio J."/>
            <person name="Borenstein D."/>
            <person name="Chapman S."/>
            <person name="Chen Z."/>
            <person name="Engels R."/>
            <person name="Freedman E."/>
            <person name="Gellesch M."/>
            <person name="Goldberg J."/>
            <person name="Griggs A."/>
            <person name="Gujja S."/>
            <person name="Heiman D."/>
            <person name="Hepburn T."/>
            <person name="Howarth C."/>
            <person name="Jen D."/>
            <person name="Larson L."/>
            <person name="Lewis B."/>
            <person name="Mehta T."/>
            <person name="Park D."/>
            <person name="Pearson M."/>
            <person name="Roberts A."/>
            <person name="Saif S."/>
            <person name="Shenoy N."/>
            <person name="Sisk P."/>
            <person name="Stolte C."/>
            <person name="Sykes S."/>
            <person name="Thomson T."/>
            <person name="Walk T."/>
            <person name="White J."/>
            <person name="Yandava C."/>
            <person name="Burger G."/>
            <person name="Gray M.W."/>
            <person name="Holland P.W.H."/>
            <person name="King N."/>
            <person name="Lang F.B.F."/>
            <person name="Roger A.J."/>
            <person name="Ruiz-Trillo I."/>
            <person name="Lander E."/>
            <person name="Nusbaum C."/>
        </authorList>
    </citation>
    <scope>NUCLEOTIDE SEQUENCE [LARGE SCALE GENOMIC DNA]</scope>
    <source>
        <strain evidence="4 5">DAOM BR117</strain>
    </source>
</reference>
<keyword evidence="1" id="KW-0694">RNA-binding</keyword>
<dbReference type="PROSITE" id="PS50102">
    <property type="entry name" value="RRM"/>
    <property type="match status" value="1"/>
</dbReference>
<dbReference type="STRING" id="645134.A0A0L0HI68"/>
<gene>
    <name evidence="4" type="ORF">SPPG_03919</name>
</gene>
<feature type="compositionally biased region" description="Low complexity" evidence="2">
    <location>
        <begin position="266"/>
        <end position="276"/>
    </location>
</feature>
<organism evidence="4 5">
    <name type="scientific">Spizellomyces punctatus (strain DAOM BR117)</name>
    <dbReference type="NCBI Taxonomy" id="645134"/>
    <lineage>
        <taxon>Eukaryota</taxon>
        <taxon>Fungi</taxon>
        <taxon>Fungi incertae sedis</taxon>
        <taxon>Chytridiomycota</taxon>
        <taxon>Chytridiomycota incertae sedis</taxon>
        <taxon>Chytridiomycetes</taxon>
        <taxon>Spizellomycetales</taxon>
        <taxon>Spizellomycetaceae</taxon>
        <taxon>Spizellomyces</taxon>
    </lineage>
</organism>
<feature type="region of interest" description="Disordered" evidence="2">
    <location>
        <begin position="236"/>
        <end position="290"/>
    </location>
</feature>
<feature type="compositionally biased region" description="Gly residues" evidence="2">
    <location>
        <begin position="118"/>
        <end position="127"/>
    </location>
</feature>
<feature type="compositionally biased region" description="Gly residues" evidence="2">
    <location>
        <begin position="86"/>
        <end position="111"/>
    </location>
</feature>
<feature type="domain" description="RRM" evidence="3">
    <location>
        <begin position="153"/>
        <end position="231"/>
    </location>
</feature>
<dbReference type="Gene3D" id="3.30.70.330">
    <property type="match status" value="1"/>
</dbReference>
<dbReference type="eggNOG" id="KOG0105">
    <property type="taxonomic scope" value="Eukaryota"/>
</dbReference>
<evidence type="ECO:0000313" key="4">
    <source>
        <dbReference type="EMBL" id="KND00812.1"/>
    </source>
</evidence>
<dbReference type="RefSeq" id="XP_016608851.1">
    <property type="nucleotide sequence ID" value="XM_016752169.1"/>
</dbReference>
<dbReference type="SUPFAM" id="SSF54928">
    <property type="entry name" value="RNA-binding domain, RBD"/>
    <property type="match status" value="1"/>
</dbReference>
<dbReference type="AlphaFoldDB" id="A0A0L0HI68"/>
<dbReference type="InParanoid" id="A0A0L0HI68"/>
<dbReference type="EMBL" id="KQ257455">
    <property type="protein sequence ID" value="KND00812.1"/>
    <property type="molecule type" value="Genomic_DNA"/>
</dbReference>
<dbReference type="VEuPathDB" id="FungiDB:SPPG_03919"/>
<feature type="compositionally biased region" description="Basic residues" evidence="2">
    <location>
        <begin position="39"/>
        <end position="51"/>
    </location>
</feature>
<dbReference type="Pfam" id="PF00076">
    <property type="entry name" value="RRM_1"/>
    <property type="match status" value="1"/>
</dbReference>